<reference evidence="2" key="2">
    <citation type="submission" date="2013-04" db="UniProtKB">
        <authorList>
            <consortium name="EnsemblPlants"/>
        </authorList>
    </citation>
    <scope>IDENTIFICATION</scope>
</reference>
<sequence>MSRVFFSFFSAFFSLHLCSSGRFDLTSLYVNKNQPCVYVRVTTHACACSFRQKPHLFYFFRN</sequence>
<feature type="chain" id="PRO_5003773944" description="Secreted protein" evidence="1">
    <location>
        <begin position="21"/>
        <end position="62"/>
    </location>
</feature>
<dbReference type="Gramene" id="OB03G46660.1">
    <property type="protein sequence ID" value="OB03G46660.1"/>
    <property type="gene ID" value="OB03G46660"/>
</dbReference>
<name>J3LUE0_ORYBR</name>
<evidence type="ECO:0008006" key="4">
    <source>
        <dbReference type="Google" id="ProtNLM"/>
    </source>
</evidence>
<evidence type="ECO:0000256" key="1">
    <source>
        <dbReference type="SAM" id="SignalP"/>
    </source>
</evidence>
<accession>J3LUE0</accession>
<dbReference type="Proteomes" id="UP000006038">
    <property type="component" value="Chromosome 3"/>
</dbReference>
<evidence type="ECO:0000313" key="3">
    <source>
        <dbReference type="Proteomes" id="UP000006038"/>
    </source>
</evidence>
<reference evidence="2" key="1">
    <citation type="journal article" date="2013" name="Nat. Commun.">
        <title>Whole-genome sequencing of Oryza brachyantha reveals mechanisms underlying Oryza genome evolution.</title>
        <authorList>
            <person name="Chen J."/>
            <person name="Huang Q."/>
            <person name="Gao D."/>
            <person name="Wang J."/>
            <person name="Lang Y."/>
            <person name="Liu T."/>
            <person name="Li B."/>
            <person name="Bai Z."/>
            <person name="Luis Goicoechea J."/>
            <person name="Liang C."/>
            <person name="Chen C."/>
            <person name="Zhang W."/>
            <person name="Sun S."/>
            <person name="Liao Y."/>
            <person name="Zhang X."/>
            <person name="Yang L."/>
            <person name="Song C."/>
            <person name="Wang M."/>
            <person name="Shi J."/>
            <person name="Liu G."/>
            <person name="Liu J."/>
            <person name="Zhou H."/>
            <person name="Zhou W."/>
            <person name="Yu Q."/>
            <person name="An N."/>
            <person name="Chen Y."/>
            <person name="Cai Q."/>
            <person name="Wang B."/>
            <person name="Liu B."/>
            <person name="Min J."/>
            <person name="Huang Y."/>
            <person name="Wu H."/>
            <person name="Li Z."/>
            <person name="Zhang Y."/>
            <person name="Yin Y."/>
            <person name="Song W."/>
            <person name="Jiang J."/>
            <person name="Jackson S.A."/>
            <person name="Wing R.A."/>
            <person name="Wang J."/>
            <person name="Chen M."/>
        </authorList>
    </citation>
    <scope>NUCLEOTIDE SEQUENCE [LARGE SCALE GENOMIC DNA]</scope>
    <source>
        <strain evidence="2">cv. IRGC 101232</strain>
    </source>
</reference>
<proteinExistence type="predicted"/>
<evidence type="ECO:0000313" key="2">
    <source>
        <dbReference type="EnsemblPlants" id="OB03G46660.1"/>
    </source>
</evidence>
<keyword evidence="1" id="KW-0732">Signal</keyword>
<dbReference type="AlphaFoldDB" id="J3LUE0"/>
<protein>
    <recommendedName>
        <fullName evidence="4">Secreted protein</fullName>
    </recommendedName>
</protein>
<feature type="signal peptide" evidence="1">
    <location>
        <begin position="1"/>
        <end position="20"/>
    </location>
</feature>
<dbReference type="HOGENOM" id="CLU_2910965_0_0_1"/>
<dbReference type="EnsemblPlants" id="OB03G46660.1">
    <property type="protein sequence ID" value="OB03G46660.1"/>
    <property type="gene ID" value="OB03G46660"/>
</dbReference>
<organism evidence="2">
    <name type="scientific">Oryza brachyantha</name>
    <name type="common">malo sina</name>
    <dbReference type="NCBI Taxonomy" id="4533"/>
    <lineage>
        <taxon>Eukaryota</taxon>
        <taxon>Viridiplantae</taxon>
        <taxon>Streptophyta</taxon>
        <taxon>Embryophyta</taxon>
        <taxon>Tracheophyta</taxon>
        <taxon>Spermatophyta</taxon>
        <taxon>Magnoliopsida</taxon>
        <taxon>Liliopsida</taxon>
        <taxon>Poales</taxon>
        <taxon>Poaceae</taxon>
        <taxon>BOP clade</taxon>
        <taxon>Oryzoideae</taxon>
        <taxon>Oryzeae</taxon>
        <taxon>Oryzinae</taxon>
        <taxon>Oryza</taxon>
    </lineage>
</organism>
<keyword evidence="3" id="KW-1185">Reference proteome</keyword>